<feature type="chain" id="PRO_5039595143" evidence="1">
    <location>
        <begin position="21"/>
        <end position="496"/>
    </location>
</feature>
<gene>
    <name evidence="2" type="ORF">BN580_01618</name>
</gene>
<proteinExistence type="predicted"/>
<name>R6TRG6_9BACT</name>
<dbReference type="STRING" id="1263015.BN580_01618"/>
<dbReference type="EMBL" id="CBFW010000251">
    <property type="protein sequence ID" value="CDC74780.1"/>
    <property type="molecule type" value="Genomic_DNA"/>
</dbReference>
<evidence type="ECO:0000256" key="1">
    <source>
        <dbReference type="SAM" id="SignalP"/>
    </source>
</evidence>
<sequence>MKKRIFAALSAAVLLGSVFAGCKHGHDEKPDGSGGNSGTTTPASTEWSYDYGDLNYGGKDIRFMTLDYLWDMYIYLDRDIDDTDRLDAAVYKRDRLIEEKYGCKINVYEQQWNWSIPGYANEVYKVLASGDDMYDVIYVPINAQPSIITEGRLYNLENIRTLQLEKDWWDNSINNGYRIADNLYFASGSLMLQSFDSAWAIFFNQKLINEYRLDNPYDLVRNDGWTLDVLMSPCRSVANVNSSPSFEWGTGDGDQLYGISAHPNLPDKLIYASGERYVKEDSDGKFYFAAADSERFINVATKLMDFLSYEGNLRASSEELGKDGAGYMYPFVNDRAVFLGAEIKTGRFLKQKGYETEYGIVPLPKYDANQKEYYTPIVENLLVFTVPTTCKNPEEIGTVIDAMTYLGYTDVLPEYYNQTLFRGLNNDEDREMLDIISNSRGVDIAYFYGWNPDLAWKIGNSIFSGQPDFASSIAAEKESIALKIEDWVSQLGKLSK</sequence>
<dbReference type="PROSITE" id="PS51257">
    <property type="entry name" value="PROKAR_LIPOPROTEIN"/>
    <property type="match status" value="1"/>
</dbReference>
<feature type="signal peptide" evidence="1">
    <location>
        <begin position="1"/>
        <end position="20"/>
    </location>
</feature>
<dbReference type="SUPFAM" id="SSF53850">
    <property type="entry name" value="Periplasmic binding protein-like II"/>
    <property type="match status" value="1"/>
</dbReference>
<dbReference type="Proteomes" id="UP000017938">
    <property type="component" value="Unassembled WGS sequence"/>
</dbReference>
<accession>R6TRG6</accession>
<dbReference type="Gene3D" id="3.40.190.10">
    <property type="entry name" value="Periplasmic binding protein-like II"/>
    <property type="match status" value="1"/>
</dbReference>
<comment type="caution">
    <text evidence="2">The sequence shown here is derived from an EMBL/GenBank/DDBJ whole genome shotgun (WGS) entry which is preliminary data.</text>
</comment>
<protein>
    <submittedName>
        <fullName evidence="2">Extracellular solute-binding protein family 1</fullName>
    </submittedName>
</protein>
<keyword evidence="1" id="KW-0732">Signal</keyword>
<evidence type="ECO:0000313" key="3">
    <source>
        <dbReference type="Proteomes" id="UP000017938"/>
    </source>
</evidence>
<reference evidence="2" key="1">
    <citation type="submission" date="2012-11" db="EMBL/GenBank/DDBJ databases">
        <title>Dependencies among metagenomic species, viruses, plasmids and units of genetic variation.</title>
        <authorList>
            <person name="Nielsen H.B."/>
            <person name="Almeida M."/>
            <person name="Juncker A.S."/>
            <person name="Rasmussen S."/>
            <person name="Li J."/>
            <person name="Sunagawa S."/>
            <person name="Plichta D."/>
            <person name="Gautier L."/>
            <person name="Le Chatelier E."/>
            <person name="Peletier E."/>
            <person name="Bonde I."/>
            <person name="Nielsen T."/>
            <person name="Manichanh C."/>
            <person name="Arumugam M."/>
            <person name="Batto J."/>
            <person name="Santos M.B.Q.D."/>
            <person name="Blom N."/>
            <person name="Borruel N."/>
            <person name="Burgdorf K.S."/>
            <person name="Boumezbeur F."/>
            <person name="Casellas F."/>
            <person name="Dore J."/>
            <person name="Guarner F."/>
            <person name="Hansen T."/>
            <person name="Hildebrand F."/>
            <person name="Kaas R.S."/>
            <person name="Kennedy S."/>
            <person name="Kristiansen K."/>
            <person name="Kultima J.R."/>
            <person name="Leonard P."/>
            <person name="Levenez F."/>
            <person name="Lund O."/>
            <person name="Moumen B."/>
            <person name="Le Paslier D."/>
            <person name="Pons N."/>
            <person name="Pedersen O."/>
            <person name="Prifti E."/>
            <person name="Qin J."/>
            <person name="Raes J."/>
            <person name="Tap J."/>
            <person name="Tims S."/>
            <person name="Ussery D.W."/>
            <person name="Yamada T."/>
            <person name="MetaHit consortium"/>
            <person name="Renault P."/>
            <person name="Sicheritz-Ponten T."/>
            <person name="Bork P."/>
            <person name="Wang J."/>
            <person name="Brunak S."/>
            <person name="Ehrlich S.D."/>
        </authorList>
    </citation>
    <scope>NUCLEOTIDE SEQUENCE [LARGE SCALE GENOMIC DNA]</scope>
</reference>
<dbReference type="AlphaFoldDB" id="R6TRG6"/>
<organism evidence="2 3">
    <name type="scientific">Candidatus Colimorpha enterica</name>
    <dbReference type="NCBI Taxonomy" id="3083063"/>
    <lineage>
        <taxon>Bacteria</taxon>
        <taxon>Pseudomonadati</taxon>
        <taxon>Bacteroidota</taxon>
        <taxon>Bacteroidia</taxon>
        <taxon>Bacteroidales</taxon>
        <taxon>Candidatus Colimorpha</taxon>
    </lineage>
</organism>
<evidence type="ECO:0000313" key="2">
    <source>
        <dbReference type="EMBL" id="CDC74780.1"/>
    </source>
</evidence>